<dbReference type="GO" id="GO:0008654">
    <property type="term" value="P:phospholipid biosynthetic process"/>
    <property type="evidence" value="ECO:0007669"/>
    <property type="project" value="InterPro"/>
</dbReference>
<dbReference type="RefSeq" id="XP_022406050.1">
    <property type="nucleotide sequence ID" value="XM_022543284.1"/>
</dbReference>
<accession>A0A1L9VZN9</accession>
<keyword evidence="1" id="KW-0210">Decarboxylase</keyword>
<evidence type="ECO:0000256" key="1">
    <source>
        <dbReference type="ARBA" id="ARBA00022793"/>
    </source>
</evidence>
<dbReference type="AlphaFoldDB" id="A0A1L9VZN9"/>
<dbReference type="PANTHER" id="PTHR10067:SF13">
    <property type="entry name" value="PHOSPHATIDYLSERINE DECARBOXYLASE"/>
    <property type="match status" value="1"/>
</dbReference>
<dbReference type="STRING" id="1160497.A0A1L9VZN9"/>
<evidence type="ECO:0000313" key="3">
    <source>
        <dbReference type="EMBL" id="OJJ89388.1"/>
    </source>
</evidence>
<reference evidence="4" key="1">
    <citation type="journal article" date="2017" name="Genome Biol.">
        <title>Comparative genomics reveals high biological diversity and specific adaptations in the industrially and medically important fungal genus Aspergillus.</title>
        <authorList>
            <person name="de Vries R.P."/>
            <person name="Riley R."/>
            <person name="Wiebenga A."/>
            <person name="Aguilar-Osorio G."/>
            <person name="Amillis S."/>
            <person name="Uchima C.A."/>
            <person name="Anderluh G."/>
            <person name="Asadollahi M."/>
            <person name="Askin M."/>
            <person name="Barry K."/>
            <person name="Battaglia E."/>
            <person name="Bayram O."/>
            <person name="Benocci T."/>
            <person name="Braus-Stromeyer S.A."/>
            <person name="Caldana C."/>
            <person name="Canovas D."/>
            <person name="Cerqueira G.C."/>
            <person name="Chen F."/>
            <person name="Chen W."/>
            <person name="Choi C."/>
            <person name="Clum A."/>
            <person name="Dos Santos R.A."/>
            <person name="Damasio A.R."/>
            <person name="Diallinas G."/>
            <person name="Emri T."/>
            <person name="Fekete E."/>
            <person name="Flipphi M."/>
            <person name="Freyberg S."/>
            <person name="Gallo A."/>
            <person name="Gournas C."/>
            <person name="Habgood R."/>
            <person name="Hainaut M."/>
            <person name="Harispe M.L."/>
            <person name="Henrissat B."/>
            <person name="Hilden K.S."/>
            <person name="Hope R."/>
            <person name="Hossain A."/>
            <person name="Karabika E."/>
            <person name="Karaffa L."/>
            <person name="Karanyi Z."/>
            <person name="Krasevec N."/>
            <person name="Kuo A."/>
            <person name="Kusch H."/>
            <person name="LaButti K."/>
            <person name="Lagendijk E.L."/>
            <person name="Lapidus A."/>
            <person name="Levasseur A."/>
            <person name="Lindquist E."/>
            <person name="Lipzen A."/>
            <person name="Logrieco A.F."/>
            <person name="MacCabe A."/>
            <person name="Maekelae M.R."/>
            <person name="Malavazi I."/>
            <person name="Melin P."/>
            <person name="Meyer V."/>
            <person name="Mielnichuk N."/>
            <person name="Miskei M."/>
            <person name="Molnar A.P."/>
            <person name="Mule G."/>
            <person name="Ngan C.Y."/>
            <person name="Orejas M."/>
            <person name="Orosz E."/>
            <person name="Ouedraogo J.P."/>
            <person name="Overkamp K.M."/>
            <person name="Park H.-S."/>
            <person name="Perrone G."/>
            <person name="Piumi F."/>
            <person name="Punt P.J."/>
            <person name="Ram A.F."/>
            <person name="Ramon A."/>
            <person name="Rauscher S."/>
            <person name="Record E."/>
            <person name="Riano-Pachon D.M."/>
            <person name="Robert V."/>
            <person name="Roehrig J."/>
            <person name="Ruller R."/>
            <person name="Salamov A."/>
            <person name="Salih N.S."/>
            <person name="Samson R.A."/>
            <person name="Sandor E."/>
            <person name="Sanguinetti M."/>
            <person name="Schuetze T."/>
            <person name="Sepcic K."/>
            <person name="Shelest E."/>
            <person name="Sherlock G."/>
            <person name="Sophianopoulou V."/>
            <person name="Squina F.M."/>
            <person name="Sun H."/>
            <person name="Susca A."/>
            <person name="Todd R.B."/>
            <person name="Tsang A."/>
            <person name="Unkles S.E."/>
            <person name="van de Wiele N."/>
            <person name="van Rossen-Uffink D."/>
            <person name="Oliveira J.V."/>
            <person name="Vesth T.C."/>
            <person name="Visser J."/>
            <person name="Yu J.-H."/>
            <person name="Zhou M."/>
            <person name="Andersen M.R."/>
            <person name="Archer D.B."/>
            <person name="Baker S.E."/>
            <person name="Benoit I."/>
            <person name="Brakhage A.A."/>
            <person name="Braus G.H."/>
            <person name="Fischer R."/>
            <person name="Frisvad J.C."/>
            <person name="Goldman G.H."/>
            <person name="Houbraken J."/>
            <person name="Oakley B."/>
            <person name="Pocsi I."/>
            <person name="Scazzocchio C."/>
            <person name="Seiboth B."/>
            <person name="vanKuyk P.A."/>
            <person name="Wortman J."/>
            <person name="Dyer P.S."/>
            <person name="Grigoriev I.V."/>
        </authorList>
    </citation>
    <scope>NUCLEOTIDE SEQUENCE [LARGE SCALE GENOMIC DNA]</scope>
    <source>
        <strain evidence="4">CBS 516.65</strain>
    </source>
</reference>
<name>A0A1L9VZN9_ASPGL</name>
<proteinExistence type="predicted"/>
<keyword evidence="2" id="KW-0456">Lyase</keyword>
<organism evidence="3 4">
    <name type="scientific">Aspergillus glaucus CBS 516.65</name>
    <dbReference type="NCBI Taxonomy" id="1160497"/>
    <lineage>
        <taxon>Eukaryota</taxon>
        <taxon>Fungi</taxon>
        <taxon>Dikarya</taxon>
        <taxon>Ascomycota</taxon>
        <taxon>Pezizomycotina</taxon>
        <taxon>Eurotiomycetes</taxon>
        <taxon>Eurotiomycetidae</taxon>
        <taxon>Eurotiales</taxon>
        <taxon>Aspergillaceae</taxon>
        <taxon>Aspergillus</taxon>
        <taxon>Aspergillus subgen. Aspergillus</taxon>
    </lineage>
</organism>
<dbReference type="Proteomes" id="UP000184300">
    <property type="component" value="Unassembled WGS sequence"/>
</dbReference>
<evidence type="ECO:0000256" key="2">
    <source>
        <dbReference type="ARBA" id="ARBA00023239"/>
    </source>
</evidence>
<dbReference type="OrthoDB" id="5973539at2759"/>
<protein>
    <submittedName>
        <fullName evidence="3">Uncharacterized protein</fullName>
    </submittedName>
</protein>
<dbReference type="GO" id="GO:0004609">
    <property type="term" value="F:phosphatidylserine decarboxylase activity"/>
    <property type="evidence" value="ECO:0007669"/>
    <property type="project" value="InterPro"/>
</dbReference>
<dbReference type="VEuPathDB" id="FungiDB:ASPGLDRAFT_234102"/>
<sequence>MKFTYPCPYNRVKLLGSRCTRHVEYSYIVVVKKDEQEGHNYLEPCRLIRGRSKVKSDQAKSGIHTVDALNTPGYQFLQTRGLIIIENEKLGKVAMLPIGMAQVSSVKLVDKLRENFDKNGEKIDDKPDTFVKKGDEISHFEFGGSDCVMLFEQNARVSGFPSSKSQTHFFYGEKLATAHPI</sequence>
<gene>
    <name evidence="3" type="ORF">ASPGLDRAFT_234102</name>
</gene>
<dbReference type="EMBL" id="KV878888">
    <property type="protein sequence ID" value="OJJ89388.1"/>
    <property type="molecule type" value="Genomic_DNA"/>
</dbReference>
<dbReference type="InterPro" id="IPR003817">
    <property type="entry name" value="PS_Dcarbxylase"/>
</dbReference>
<evidence type="ECO:0000313" key="4">
    <source>
        <dbReference type="Proteomes" id="UP000184300"/>
    </source>
</evidence>
<dbReference type="GeneID" id="34459545"/>
<keyword evidence="4" id="KW-1185">Reference proteome</keyword>
<dbReference type="Pfam" id="PF02666">
    <property type="entry name" value="PS_Dcarbxylase"/>
    <property type="match status" value="1"/>
</dbReference>
<dbReference type="PANTHER" id="PTHR10067">
    <property type="entry name" value="PHOSPHATIDYLSERINE DECARBOXYLASE"/>
    <property type="match status" value="1"/>
</dbReference>